<dbReference type="OrthoDB" id="10526278at2759"/>
<evidence type="ECO:0000313" key="2">
    <source>
        <dbReference type="Proteomes" id="UP000024635"/>
    </source>
</evidence>
<sequence>MVPESLAYDYTHSIIVRGSVIHECICRQSLHTLILSIAFLLPKYVDDYRIHNLNRKDSTLSTTTFSYSVCRWSKWSEWSSCDNIKKRHRNRLCIGNDGEYYLKIAFVGIIRNVRRDYRTLSMVSYVNMS</sequence>
<dbReference type="Proteomes" id="UP000024635">
    <property type="component" value="Unassembled WGS sequence"/>
</dbReference>
<keyword evidence="2" id="KW-1185">Reference proteome</keyword>
<dbReference type="EMBL" id="JARK01000015">
    <property type="protein sequence ID" value="EYC45828.1"/>
    <property type="molecule type" value="Genomic_DNA"/>
</dbReference>
<dbReference type="InterPro" id="IPR036383">
    <property type="entry name" value="TSP1_rpt_sf"/>
</dbReference>
<protein>
    <submittedName>
        <fullName evidence="1">Uncharacterized protein</fullName>
    </submittedName>
</protein>
<gene>
    <name evidence="1" type="primary">Acey_s0415.g1057</name>
    <name evidence="1" type="ORF">Y032_0415g1057</name>
</gene>
<proteinExistence type="predicted"/>
<name>A0A016X3J3_9BILA</name>
<comment type="caution">
    <text evidence="1">The sequence shown here is derived from an EMBL/GenBank/DDBJ whole genome shotgun (WGS) entry which is preliminary data.</text>
</comment>
<reference evidence="2" key="1">
    <citation type="journal article" date="2015" name="Nat. Genet.">
        <title>The genome and transcriptome of the zoonotic hookworm Ancylostoma ceylanicum identify infection-specific gene families.</title>
        <authorList>
            <person name="Schwarz E.M."/>
            <person name="Hu Y."/>
            <person name="Antoshechkin I."/>
            <person name="Miller M.M."/>
            <person name="Sternberg P.W."/>
            <person name="Aroian R.V."/>
        </authorList>
    </citation>
    <scope>NUCLEOTIDE SEQUENCE</scope>
    <source>
        <strain evidence="2">HY135</strain>
    </source>
</reference>
<accession>A0A016X3J3</accession>
<dbReference type="AlphaFoldDB" id="A0A016X3J3"/>
<evidence type="ECO:0000313" key="1">
    <source>
        <dbReference type="EMBL" id="EYC45828.1"/>
    </source>
</evidence>
<dbReference type="SUPFAM" id="SSF82895">
    <property type="entry name" value="TSP-1 type 1 repeat"/>
    <property type="match status" value="1"/>
</dbReference>
<organism evidence="1 2">
    <name type="scientific">Ancylostoma ceylanicum</name>
    <dbReference type="NCBI Taxonomy" id="53326"/>
    <lineage>
        <taxon>Eukaryota</taxon>
        <taxon>Metazoa</taxon>
        <taxon>Ecdysozoa</taxon>
        <taxon>Nematoda</taxon>
        <taxon>Chromadorea</taxon>
        <taxon>Rhabditida</taxon>
        <taxon>Rhabditina</taxon>
        <taxon>Rhabditomorpha</taxon>
        <taxon>Strongyloidea</taxon>
        <taxon>Ancylostomatidae</taxon>
        <taxon>Ancylostomatinae</taxon>
        <taxon>Ancylostoma</taxon>
    </lineage>
</organism>